<dbReference type="AlphaFoldDB" id="A0A423WGG2"/>
<evidence type="ECO:0000313" key="3">
    <source>
        <dbReference type="Proteomes" id="UP000283895"/>
    </source>
</evidence>
<name>A0A423WGG2_9PEZI</name>
<proteinExistence type="predicted"/>
<reference evidence="2 3" key="1">
    <citation type="submission" date="2015-09" db="EMBL/GenBank/DDBJ databases">
        <title>Host preference determinants of Valsa canker pathogens revealed by comparative genomics.</title>
        <authorList>
            <person name="Yin Z."/>
            <person name="Huang L."/>
        </authorList>
    </citation>
    <scope>NUCLEOTIDE SEQUENCE [LARGE SCALE GENOMIC DNA]</scope>
    <source>
        <strain evidence="2 3">03-1</strain>
    </source>
</reference>
<feature type="region of interest" description="Disordered" evidence="1">
    <location>
        <begin position="353"/>
        <end position="397"/>
    </location>
</feature>
<accession>A0A423WGG2</accession>
<evidence type="ECO:0000313" key="2">
    <source>
        <dbReference type="EMBL" id="ROW02449.1"/>
    </source>
</evidence>
<comment type="caution">
    <text evidence="2">The sequence shown here is derived from an EMBL/GenBank/DDBJ whole genome shotgun (WGS) entry which is preliminary data.</text>
</comment>
<protein>
    <recommendedName>
        <fullName evidence="4">F-box domain-containing protein</fullName>
    </recommendedName>
</protein>
<evidence type="ECO:0008006" key="4">
    <source>
        <dbReference type="Google" id="ProtNLM"/>
    </source>
</evidence>
<gene>
    <name evidence="2" type="ORF">VMCG_06106</name>
</gene>
<feature type="compositionally biased region" description="Low complexity" evidence="1">
    <location>
        <begin position="375"/>
        <end position="387"/>
    </location>
</feature>
<keyword evidence="3" id="KW-1185">Reference proteome</keyword>
<dbReference type="Proteomes" id="UP000283895">
    <property type="component" value="Unassembled WGS sequence"/>
</dbReference>
<dbReference type="OrthoDB" id="5333491at2759"/>
<sequence length="523" mass="58914">MEKLSTEIISLILTFLNADQLPFHPPRVDWRVFPRPRPAAPPPKPVYATVSRQWQYAVEVQAFSHIKLKSTDLSTFETIFSEPRRRAALRKLDFCVCMPSYGDTPRLHADNEEAARNAISSLLGLLAEWEHDGMGSFQLYIHFNLDDNLLYDSDGPSYQGYFGGSSSATRRYISLGDDGERLPLVQLVSSLRLGVYPGMILHPTALCQLAGAFPRLDNLDFGYYDPAVKRRDMRREHRLALANGLKGLRDRLPKLKRLRIERTGAEDPRNHSFAASSAAVDDRETGVDPLCEAIRELSQGTLSDLELINILISPDLFRSGRNAGSEQADTTSWPHLQHLRIVSGLLAPSGEWYYTGDPDEEEPGWGSPIIDERSMSSNSSDSDASVESADHEERDAVVNGYRPYHPWRNRPDTRFDSLMLDFADAASKHRMPSLQWASLDVGLDQSVAVGIMARRMLAGLKTVDVPGGFRVEKDDTAVSRLELEVGWHTRWDVPTEFIRKWEQEGVKVEIGVWPARKRKRSST</sequence>
<dbReference type="EMBL" id="LKEA01000017">
    <property type="protein sequence ID" value="ROW02449.1"/>
    <property type="molecule type" value="Genomic_DNA"/>
</dbReference>
<dbReference type="STRING" id="356882.A0A423WGG2"/>
<evidence type="ECO:0000256" key="1">
    <source>
        <dbReference type="SAM" id="MobiDB-lite"/>
    </source>
</evidence>
<organism evidence="2 3">
    <name type="scientific">Cytospora schulzeri</name>
    <dbReference type="NCBI Taxonomy" id="448051"/>
    <lineage>
        <taxon>Eukaryota</taxon>
        <taxon>Fungi</taxon>
        <taxon>Dikarya</taxon>
        <taxon>Ascomycota</taxon>
        <taxon>Pezizomycotina</taxon>
        <taxon>Sordariomycetes</taxon>
        <taxon>Sordariomycetidae</taxon>
        <taxon>Diaporthales</taxon>
        <taxon>Cytosporaceae</taxon>
        <taxon>Cytospora</taxon>
    </lineage>
</organism>